<gene>
    <name evidence="1" type="ORF">BAE44_0023722</name>
</gene>
<dbReference type="GO" id="GO:0048364">
    <property type="term" value="P:root development"/>
    <property type="evidence" value="ECO:0007669"/>
    <property type="project" value="InterPro"/>
</dbReference>
<dbReference type="GO" id="GO:0048367">
    <property type="term" value="P:shoot system development"/>
    <property type="evidence" value="ECO:0007669"/>
    <property type="project" value="InterPro"/>
</dbReference>
<sequence length="99" mass="10393">MDIKRDVAEALDAIRRRDGARLTSALRSQRKAGKEMARLVTSAKVRASRPSRLGLGFGLDGGSSATEVEVAGLLAESAAATVSASVTGPSWENLDVPKR</sequence>
<dbReference type="Pfam" id="PF03087">
    <property type="entry name" value="BPS1"/>
    <property type="match status" value="1"/>
</dbReference>
<keyword evidence="2" id="KW-1185">Reference proteome</keyword>
<dbReference type="Proteomes" id="UP000095767">
    <property type="component" value="Unassembled WGS sequence"/>
</dbReference>
<dbReference type="AlphaFoldDB" id="A0A1E5UQY0"/>
<evidence type="ECO:0000313" key="1">
    <source>
        <dbReference type="EMBL" id="OEL15260.1"/>
    </source>
</evidence>
<reference evidence="1 2" key="1">
    <citation type="submission" date="2016-09" db="EMBL/GenBank/DDBJ databases">
        <title>The draft genome of Dichanthelium oligosanthes: A C3 panicoid grass species.</title>
        <authorList>
            <person name="Studer A.J."/>
            <person name="Schnable J.C."/>
            <person name="Brutnell T.P."/>
        </authorList>
    </citation>
    <scope>NUCLEOTIDE SEQUENCE [LARGE SCALE GENOMIC DNA]</scope>
    <source>
        <strain evidence="2">cv. Kellogg 1175</strain>
        <tissue evidence="1">Leaf</tissue>
    </source>
</reference>
<comment type="caution">
    <text evidence="1">The sequence shown here is derived from an EMBL/GenBank/DDBJ whole genome shotgun (WGS) entry which is preliminary data.</text>
</comment>
<protein>
    <submittedName>
        <fullName evidence="1">Uncharacterized protein</fullName>
    </submittedName>
</protein>
<organism evidence="1 2">
    <name type="scientific">Dichanthelium oligosanthes</name>
    <dbReference type="NCBI Taxonomy" id="888268"/>
    <lineage>
        <taxon>Eukaryota</taxon>
        <taxon>Viridiplantae</taxon>
        <taxon>Streptophyta</taxon>
        <taxon>Embryophyta</taxon>
        <taxon>Tracheophyta</taxon>
        <taxon>Spermatophyta</taxon>
        <taxon>Magnoliopsida</taxon>
        <taxon>Liliopsida</taxon>
        <taxon>Poales</taxon>
        <taxon>Poaceae</taxon>
        <taxon>PACMAD clade</taxon>
        <taxon>Panicoideae</taxon>
        <taxon>Panicodae</taxon>
        <taxon>Paniceae</taxon>
        <taxon>Dichantheliinae</taxon>
        <taxon>Dichanthelium</taxon>
    </lineage>
</organism>
<dbReference type="EMBL" id="LWDX02067459">
    <property type="protein sequence ID" value="OEL15260.1"/>
    <property type="molecule type" value="Genomic_DNA"/>
</dbReference>
<dbReference type="OrthoDB" id="695739at2759"/>
<evidence type="ECO:0000313" key="2">
    <source>
        <dbReference type="Proteomes" id="UP000095767"/>
    </source>
</evidence>
<proteinExistence type="predicted"/>
<name>A0A1E5UQY0_9POAL</name>
<accession>A0A1E5UQY0</accession>
<dbReference type="InterPro" id="IPR004320">
    <property type="entry name" value="BPS1_pln"/>
</dbReference>